<dbReference type="RefSeq" id="WP_311642145.1">
    <property type="nucleotide sequence ID" value="NZ_JAVRFA010000005.1"/>
</dbReference>
<accession>A0ABU2PQH9</accession>
<protein>
    <submittedName>
        <fullName evidence="1">Uncharacterized protein</fullName>
    </submittedName>
</protein>
<evidence type="ECO:0000313" key="1">
    <source>
        <dbReference type="EMBL" id="MDT0394420.1"/>
    </source>
</evidence>
<evidence type="ECO:0000313" key="2">
    <source>
        <dbReference type="Proteomes" id="UP001183881"/>
    </source>
</evidence>
<name>A0ABU2PQH9_9ACTN</name>
<reference evidence="2" key="1">
    <citation type="submission" date="2023-07" db="EMBL/GenBank/DDBJ databases">
        <title>30 novel species of actinomycetes from the DSMZ collection.</title>
        <authorList>
            <person name="Nouioui I."/>
        </authorList>
    </citation>
    <scope>NUCLEOTIDE SEQUENCE [LARGE SCALE GENOMIC DNA]</scope>
    <source>
        <strain evidence="2">DSM 41636</strain>
    </source>
</reference>
<comment type="caution">
    <text evidence="1">The sequence shown here is derived from an EMBL/GenBank/DDBJ whole genome shotgun (WGS) entry which is preliminary data.</text>
</comment>
<organism evidence="1 2">
    <name type="scientific">Streptomyces edwardsiae</name>
    <dbReference type="NCBI Taxonomy" id="3075527"/>
    <lineage>
        <taxon>Bacteria</taxon>
        <taxon>Bacillati</taxon>
        <taxon>Actinomycetota</taxon>
        <taxon>Actinomycetes</taxon>
        <taxon>Kitasatosporales</taxon>
        <taxon>Streptomycetaceae</taxon>
        <taxon>Streptomyces</taxon>
    </lineage>
</organism>
<proteinExistence type="predicted"/>
<gene>
    <name evidence="1" type="ORF">RM705_06840</name>
</gene>
<keyword evidence="2" id="KW-1185">Reference proteome</keyword>
<sequence>MANNVNGLLPGHRDASPLAERFVRAGWRSTSSSWHGYEVTTSWCEVDLTPLDDGTVLLNGVTAPHRLDDLATVLGVPCTLELCAEDGTVLRELRR</sequence>
<dbReference type="EMBL" id="JAVRFA010000005">
    <property type="protein sequence ID" value="MDT0394420.1"/>
    <property type="molecule type" value="Genomic_DNA"/>
</dbReference>
<dbReference type="Proteomes" id="UP001183881">
    <property type="component" value="Unassembled WGS sequence"/>
</dbReference>